<gene>
    <name evidence="1" type="ORF">GA0074694_1806</name>
</gene>
<dbReference type="RefSeq" id="WP_091455239.1">
    <property type="nucleotide sequence ID" value="NZ_FMHU01000001.1"/>
</dbReference>
<dbReference type="STRING" id="47866.GA0074694_1806"/>
<dbReference type="Proteomes" id="UP000198906">
    <property type="component" value="Unassembled WGS sequence"/>
</dbReference>
<sequence length="93" mass="10593">MANRAVGVFRASSRLARLCPDQVRRTRFRRTGLGRRGLAEDHVYAFLRRIADELTARNAAEAGLREENARLKNALREWQSLHGSKPRHLADQG</sequence>
<dbReference type="AlphaFoldDB" id="A0A1C6RIK5"/>
<dbReference type="EMBL" id="FMHU01000001">
    <property type="protein sequence ID" value="SCL16883.1"/>
    <property type="molecule type" value="Genomic_DNA"/>
</dbReference>
<reference evidence="2" key="1">
    <citation type="submission" date="2016-06" db="EMBL/GenBank/DDBJ databases">
        <authorList>
            <person name="Varghese N."/>
        </authorList>
    </citation>
    <scope>NUCLEOTIDE SEQUENCE [LARGE SCALE GENOMIC DNA]</scope>
    <source>
        <strain evidence="2">DSM 46123</strain>
    </source>
</reference>
<evidence type="ECO:0000313" key="1">
    <source>
        <dbReference type="EMBL" id="SCL16883.1"/>
    </source>
</evidence>
<evidence type="ECO:0000313" key="2">
    <source>
        <dbReference type="Proteomes" id="UP000198906"/>
    </source>
</evidence>
<organism evidence="1 2">
    <name type="scientific">Micromonospora inyonensis</name>
    <dbReference type="NCBI Taxonomy" id="47866"/>
    <lineage>
        <taxon>Bacteria</taxon>
        <taxon>Bacillati</taxon>
        <taxon>Actinomycetota</taxon>
        <taxon>Actinomycetes</taxon>
        <taxon>Micromonosporales</taxon>
        <taxon>Micromonosporaceae</taxon>
        <taxon>Micromonospora</taxon>
    </lineage>
</organism>
<protein>
    <submittedName>
        <fullName evidence="1">DivIVA domain-containing protein</fullName>
    </submittedName>
</protein>
<accession>A0A1C6RIK5</accession>
<keyword evidence="2" id="KW-1185">Reference proteome</keyword>
<proteinExistence type="predicted"/>
<name>A0A1C6RIK5_9ACTN</name>
<dbReference type="NCBIfam" id="TIGR03544">
    <property type="entry name" value="DivI1A_domain"/>
    <property type="match status" value="1"/>
</dbReference>
<dbReference type="InterPro" id="IPR019933">
    <property type="entry name" value="DivIVA_domain"/>
</dbReference>
<dbReference type="Gene3D" id="6.10.250.660">
    <property type="match status" value="1"/>
</dbReference>